<organism evidence="1 2">
    <name type="scientific">Candidatus Brevifilum fermentans</name>
    <dbReference type="NCBI Taxonomy" id="1986204"/>
    <lineage>
        <taxon>Bacteria</taxon>
        <taxon>Bacillati</taxon>
        <taxon>Chloroflexota</taxon>
        <taxon>Anaerolineae</taxon>
        <taxon>Anaerolineales</taxon>
        <taxon>Anaerolineaceae</taxon>
        <taxon>Candidatus Brevifilum</taxon>
    </lineage>
</organism>
<keyword evidence="2" id="KW-1185">Reference proteome</keyword>
<evidence type="ECO:0000313" key="2">
    <source>
        <dbReference type="Proteomes" id="UP000195514"/>
    </source>
</evidence>
<evidence type="ECO:0000313" key="1">
    <source>
        <dbReference type="EMBL" id="SMX53797.1"/>
    </source>
</evidence>
<accession>A0A1Y6K4L7</accession>
<gene>
    <name evidence="1" type="ORF">CFX1CAM_0732</name>
</gene>
<dbReference type="KEGG" id="abat:CFX1CAM_0732"/>
<protein>
    <submittedName>
        <fullName evidence="1">Uncharacterized protein</fullName>
    </submittedName>
</protein>
<name>A0A1Y6K4L7_9CHLR</name>
<proteinExistence type="predicted"/>
<dbReference type="EMBL" id="LT859958">
    <property type="protein sequence ID" value="SMX53797.1"/>
    <property type="molecule type" value="Genomic_DNA"/>
</dbReference>
<dbReference type="Proteomes" id="UP000195514">
    <property type="component" value="Chromosome I"/>
</dbReference>
<dbReference type="AlphaFoldDB" id="A0A1Y6K4L7"/>
<reference evidence="2" key="1">
    <citation type="submission" date="2017-05" db="EMBL/GenBank/DDBJ databases">
        <authorList>
            <person name="Kirkegaard R."/>
            <person name="Mcilroy J S."/>
        </authorList>
    </citation>
    <scope>NUCLEOTIDE SEQUENCE [LARGE SCALE GENOMIC DNA]</scope>
</reference>
<sequence length="37" mass="4389">MNKSTSSLLRIPQVNQSKSIFFFTDVYNLNNYKIYTL</sequence>